<evidence type="ECO:0000256" key="5">
    <source>
        <dbReference type="ARBA" id="ARBA00023002"/>
    </source>
</evidence>
<keyword evidence="7 9" id="KW-0676">Redox-active center</keyword>
<evidence type="ECO:0000256" key="3">
    <source>
        <dbReference type="ARBA" id="ARBA00022559"/>
    </source>
</evidence>
<dbReference type="GO" id="GO:0033554">
    <property type="term" value="P:cellular response to stress"/>
    <property type="evidence" value="ECO:0007669"/>
    <property type="project" value="TreeGrafter"/>
</dbReference>
<dbReference type="InterPro" id="IPR036249">
    <property type="entry name" value="Thioredoxin-like_sf"/>
</dbReference>
<dbReference type="CDD" id="cd03015">
    <property type="entry name" value="PRX_Typ2cys"/>
    <property type="match status" value="1"/>
</dbReference>
<evidence type="ECO:0000256" key="10">
    <source>
        <dbReference type="PIRSR" id="PIRSR000239-1"/>
    </source>
</evidence>
<dbReference type="InterPro" id="IPR050217">
    <property type="entry name" value="Peroxiredoxin"/>
</dbReference>
<evidence type="ECO:0000256" key="4">
    <source>
        <dbReference type="ARBA" id="ARBA00022862"/>
    </source>
</evidence>
<accession>A0A077ZNK7</accession>
<comment type="similarity">
    <text evidence="1">Belongs to the peroxiredoxin family. AhpC/Prx1 subfamily.</text>
</comment>
<evidence type="ECO:0000256" key="6">
    <source>
        <dbReference type="ARBA" id="ARBA00023157"/>
    </source>
</evidence>
<dbReference type="EMBL" id="HG806977">
    <property type="protein sequence ID" value="CDW60265.1"/>
    <property type="molecule type" value="Genomic_DNA"/>
</dbReference>
<comment type="catalytic activity">
    <reaction evidence="8">
        <text>a hydroperoxide + [thioredoxin]-dithiol = an alcohol + [thioredoxin]-disulfide + H2O</text>
        <dbReference type="Rhea" id="RHEA:62620"/>
        <dbReference type="Rhea" id="RHEA-COMP:10698"/>
        <dbReference type="Rhea" id="RHEA-COMP:10700"/>
        <dbReference type="ChEBI" id="CHEBI:15377"/>
        <dbReference type="ChEBI" id="CHEBI:29950"/>
        <dbReference type="ChEBI" id="CHEBI:30879"/>
        <dbReference type="ChEBI" id="CHEBI:35924"/>
        <dbReference type="ChEBI" id="CHEBI:50058"/>
        <dbReference type="EC" id="1.11.1.24"/>
    </reaction>
</comment>
<dbReference type="PROSITE" id="PS51352">
    <property type="entry name" value="THIOREDOXIN_2"/>
    <property type="match status" value="1"/>
</dbReference>
<name>A0A077ZNK7_TRITR</name>
<dbReference type="EC" id="1.11.1.24" evidence="2"/>
<proteinExistence type="inferred from homology"/>
<keyword evidence="5 9" id="KW-0560">Oxidoreductase</keyword>
<feature type="domain" description="Thioredoxin" evidence="11">
    <location>
        <begin position="6"/>
        <end position="164"/>
    </location>
</feature>
<keyword evidence="6" id="KW-1015">Disulfide bond</keyword>
<dbReference type="FunFam" id="3.40.30.10:FF:000003">
    <property type="entry name" value="Peroxiredoxin 1"/>
    <property type="match status" value="1"/>
</dbReference>
<dbReference type="Proteomes" id="UP000030665">
    <property type="component" value="Unassembled WGS sequence"/>
</dbReference>
<dbReference type="AlphaFoldDB" id="A0A077ZNK7"/>
<comment type="function">
    <text evidence="9">Thiol-specific peroxidase that catalyzes the reduction of hydrogen peroxide and organic hydroperoxides to water and alcohols, respectively.</text>
</comment>
<evidence type="ECO:0000313" key="12">
    <source>
        <dbReference type="EMBL" id="CDW60265.1"/>
    </source>
</evidence>
<feature type="active site" description="Cysteine sulfenic acid (-SOH) intermediate; for peroxidase activity" evidence="10">
    <location>
        <position position="51"/>
    </location>
</feature>
<sequence length="198" mass="22090">MASQVAEIGKPAPDFEATAVVNNAFRQVALKEYKGRYVCLFFYPRDFTFVCPTEIISFSDREQEFVRLGCQVLACSTDSEFAHLAWIKTPRNAGGLGQMKIPILADPSHKIAQSYGVLNKELGLCYRGLFIIDDKGILRQITINDLPVGRNVDEVLRLLEAFRFTDSHGEVCPANWKPGGETMKPSPQDSLAYFAKHG</sequence>
<dbReference type="InterPro" id="IPR000866">
    <property type="entry name" value="AhpC/TSA"/>
</dbReference>
<dbReference type="GO" id="GO:0045454">
    <property type="term" value="P:cell redox homeostasis"/>
    <property type="evidence" value="ECO:0007669"/>
    <property type="project" value="TreeGrafter"/>
</dbReference>
<dbReference type="GO" id="GO:0006979">
    <property type="term" value="P:response to oxidative stress"/>
    <property type="evidence" value="ECO:0007669"/>
    <property type="project" value="TreeGrafter"/>
</dbReference>
<keyword evidence="4 9" id="KW-0049">Antioxidant</keyword>
<evidence type="ECO:0000259" key="11">
    <source>
        <dbReference type="PROSITE" id="PS51352"/>
    </source>
</evidence>
<dbReference type="GO" id="GO:0005829">
    <property type="term" value="C:cytosol"/>
    <property type="evidence" value="ECO:0007669"/>
    <property type="project" value="TreeGrafter"/>
</dbReference>
<evidence type="ECO:0000256" key="8">
    <source>
        <dbReference type="ARBA" id="ARBA00049091"/>
    </source>
</evidence>
<keyword evidence="13" id="KW-1185">Reference proteome</keyword>
<dbReference type="Pfam" id="PF00578">
    <property type="entry name" value="AhpC-TSA"/>
    <property type="match status" value="1"/>
</dbReference>
<reference evidence="12" key="2">
    <citation type="submission" date="2014-03" db="EMBL/GenBank/DDBJ databases">
        <title>The whipworm genome and dual-species transcriptomics of an intimate host-pathogen interaction.</title>
        <authorList>
            <person name="Foth B.J."/>
            <person name="Tsai I.J."/>
            <person name="Reid A.J."/>
            <person name="Bancroft A.J."/>
            <person name="Nichol S."/>
            <person name="Tracey A."/>
            <person name="Holroyd N."/>
            <person name="Cotton J.A."/>
            <person name="Stanley E.J."/>
            <person name="Zarowiecki M."/>
            <person name="Liu J.Z."/>
            <person name="Huckvale T."/>
            <person name="Cooper P.J."/>
            <person name="Grencis R.K."/>
            <person name="Berriman M."/>
        </authorList>
    </citation>
    <scope>NUCLEOTIDE SEQUENCE [LARGE SCALE GENOMIC DNA]</scope>
</reference>
<evidence type="ECO:0000256" key="2">
    <source>
        <dbReference type="ARBA" id="ARBA00013017"/>
    </source>
</evidence>
<dbReference type="Pfam" id="PF10417">
    <property type="entry name" value="1-cysPrx_C"/>
    <property type="match status" value="1"/>
</dbReference>
<dbReference type="InterPro" id="IPR013766">
    <property type="entry name" value="Thioredoxin_domain"/>
</dbReference>
<dbReference type="Gene3D" id="3.40.30.10">
    <property type="entry name" value="Glutaredoxin"/>
    <property type="match status" value="1"/>
</dbReference>
<dbReference type="PANTHER" id="PTHR10681">
    <property type="entry name" value="THIOREDOXIN PEROXIDASE"/>
    <property type="match status" value="1"/>
</dbReference>
<dbReference type="SUPFAM" id="SSF52833">
    <property type="entry name" value="Thioredoxin-like"/>
    <property type="match status" value="1"/>
</dbReference>
<dbReference type="InterPro" id="IPR019479">
    <property type="entry name" value="Peroxiredoxin_C"/>
</dbReference>
<dbReference type="GO" id="GO:0008379">
    <property type="term" value="F:thioredoxin peroxidase activity"/>
    <property type="evidence" value="ECO:0007669"/>
    <property type="project" value="TreeGrafter"/>
</dbReference>
<protein>
    <recommendedName>
        <fullName evidence="2">thioredoxin-dependent peroxiredoxin</fullName>
        <ecNumber evidence="2">1.11.1.24</ecNumber>
    </recommendedName>
</protein>
<reference evidence="12" key="1">
    <citation type="submission" date="2014-01" db="EMBL/GenBank/DDBJ databases">
        <authorList>
            <person name="Aslett M."/>
        </authorList>
    </citation>
    <scope>NUCLEOTIDE SEQUENCE</scope>
</reference>
<keyword evidence="3 9" id="KW-0575">Peroxidase</keyword>
<dbReference type="GO" id="GO:0042744">
    <property type="term" value="P:hydrogen peroxide catabolic process"/>
    <property type="evidence" value="ECO:0007669"/>
    <property type="project" value="TreeGrafter"/>
</dbReference>
<organism evidence="12 13">
    <name type="scientific">Trichuris trichiura</name>
    <name type="common">Whipworm</name>
    <name type="synonym">Trichocephalus trichiurus</name>
    <dbReference type="NCBI Taxonomy" id="36087"/>
    <lineage>
        <taxon>Eukaryota</taxon>
        <taxon>Metazoa</taxon>
        <taxon>Ecdysozoa</taxon>
        <taxon>Nematoda</taxon>
        <taxon>Enoplea</taxon>
        <taxon>Dorylaimia</taxon>
        <taxon>Trichinellida</taxon>
        <taxon>Trichuridae</taxon>
        <taxon>Trichuris</taxon>
    </lineage>
</organism>
<gene>
    <name evidence="12" type="ORF">TTRE_0000862901</name>
</gene>
<evidence type="ECO:0000313" key="13">
    <source>
        <dbReference type="Proteomes" id="UP000030665"/>
    </source>
</evidence>
<dbReference type="STRING" id="36087.A0A077ZNK7"/>
<dbReference type="PIRSF" id="PIRSF000239">
    <property type="entry name" value="AHPC"/>
    <property type="match status" value="1"/>
</dbReference>
<evidence type="ECO:0000256" key="9">
    <source>
        <dbReference type="PIRNR" id="PIRNR000239"/>
    </source>
</evidence>
<evidence type="ECO:0000256" key="1">
    <source>
        <dbReference type="ARBA" id="ARBA00009796"/>
    </source>
</evidence>
<dbReference type="PANTHER" id="PTHR10681:SF163">
    <property type="entry name" value="AT16346P-RELATED"/>
    <property type="match status" value="1"/>
</dbReference>
<dbReference type="InterPro" id="IPR024706">
    <property type="entry name" value="Peroxiredoxin_AhpC-typ"/>
</dbReference>
<evidence type="ECO:0000256" key="7">
    <source>
        <dbReference type="ARBA" id="ARBA00023284"/>
    </source>
</evidence>
<dbReference type="OrthoDB" id="185659at2759"/>